<comment type="caution">
    <text evidence="1">The sequence shown here is derived from an EMBL/GenBank/DDBJ whole genome shotgun (WGS) entry which is preliminary data.</text>
</comment>
<evidence type="ECO:0000313" key="1">
    <source>
        <dbReference type="EMBL" id="CWP99869.1"/>
    </source>
</evidence>
<dbReference type="Proteomes" id="UP000072443">
    <property type="component" value="Unassembled WGS sequence"/>
</dbReference>
<dbReference type="RefSeq" id="WP_061693464.1">
    <property type="nucleotide sequence ID" value="NZ_FERR01000003.1"/>
</dbReference>
<proteinExistence type="predicted"/>
<dbReference type="AlphaFoldDB" id="A0AB33TXQ7"/>
<evidence type="ECO:0000313" key="2">
    <source>
        <dbReference type="Proteomes" id="UP000072443"/>
    </source>
</evidence>
<protein>
    <submittedName>
        <fullName evidence="1">Uncharacterized protein</fullName>
    </submittedName>
</protein>
<name>A0AB33TXQ7_NEIME</name>
<gene>
    <name evidence="1" type="ORF">ERS514591_01676</name>
</gene>
<dbReference type="EMBL" id="FEVP01000024">
    <property type="protein sequence ID" value="CWP99869.1"/>
    <property type="molecule type" value="Genomic_DNA"/>
</dbReference>
<accession>A0AB33TXQ7</accession>
<sequence>MFDVKAAGRYFFKVNDGPWEAFDNLITAEGLNFILNTALGDAPKPEGLYLALFSGSAAPAANWTAASFPSAANEIVSQTEGYSNASRPLWKPQAASNGQIGNLGAGGDDVSAAAKVTIVTSSSINVAGMALTTSSGKGSQSGVLVSAAKLPIPRTLQNGDTFFIGYRLTLTA</sequence>
<reference evidence="1 2" key="1">
    <citation type="submission" date="2016-02" db="EMBL/GenBank/DDBJ databases">
        <authorList>
            <consortium name="Pathogen Informatics"/>
        </authorList>
    </citation>
    <scope>NUCLEOTIDE SEQUENCE [LARGE SCALE GENOMIC DNA]</scope>
    <source>
        <strain evidence="1 2">2842STDY5881269</strain>
    </source>
</reference>
<organism evidence="1 2">
    <name type="scientific">Neisseria meningitidis</name>
    <dbReference type="NCBI Taxonomy" id="487"/>
    <lineage>
        <taxon>Bacteria</taxon>
        <taxon>Pseudomonadati</taxon>
        <taxon>Pseudomonadota</taxon>
        <taxon>Betaproteobacteria</taxon>
        <taxon>Neisseriales</taxon>
        <taxon>Neisseriaceae</taxon>
        <taxon>Neisseria</taxon>
    </lineage>
</organism>